<dbReference type="PANTHER" id="PTHR31528">
    <property type="entry name" value="4-AMINO-5-HYDROXYMETHYL-2-METHYLPYRIMIDINE PHOSPHATE SYNTHASE THI11-RELATED"/>
    <property type="match status" value="1"/>
</dbReference>
<evidence type="ECO:0000256" key="10">
    <source>
        <dbReference type="ARBA" id="ARBA00033171"/>
    </source>
</evidence>
<name>A0A7J9SFX4_9EURY</name>
<comment type="subunit">
    <text evidence="4">Homodimer.</text>
</comment>
<dbReference type="Gene3D" id="3.40.190.10">
    <property type="entry name" value="Periplasmic binding protein-like II"/>
    <property type="match status" value="2"/>
</dbReference>
<feature type="domain" description="SsuA/THI5-like" evidence="12">
    <location>
        <begin position="13"/>
        <end position="231"/>
    </location>
</feature>
<evidence type="ECO:0000259" key="12">
    <source>
        <dbReference type="Pfam" id="PF09084"/>
    </source>
</evidence>
<keyword evidence="8" id="KW-0784">Thiamine biosynthesis</keyword>
<dbReference type="GO" id="GO:0046872">
    <property type="term" value="F:metal ion binding"/>
    <property type="evidence" value="ECO:0007669"/>
    <property type="project" value="UniProtKB-KW"/>
</dbReference>
<evidence type="ECO:0000256" key="8">
    <source>
        <dbReference type="ARBA" id="ARBA00022977"/>
    </source>
</evidence>
<evidence type="ECO:0000256" key="9">
    <source>
        <dbReference type="ARBA" id="ARBA00023004"/>
    </source>
</evidence>
<dbReference type="SUPFAM" id="SSF53850">
    <property type="entry name" value="Periplasmic binding protein-like II"/>
    <property type="match status" value="1"/>
</dbReference>
<evidence type="ECO:0000256" key="2">
    <source>
        <dbReference type="ARBA" id="ARBA00004948"/>
    </source>
</evidence>
<keyword evidence="6" id="KW-0479">Metal-binding</keyword>
<gene>
    <name evidence="13" type="ORF">H5V44_04795</name>
</gene>
<comment type="function">
    <text evidence="1">Responsible for the formation of the pyrimidine heterocycle in the thiamine biosynthesis pathway. Catalyzes the formation of hydroxymethylpyrimidine phosphate (HMP-P) from histidine and pyridoxal phosphate (PLP). The protein uses PLP and the active site histidine to form HMP-P, generating an inactive enzyme. The enzyme can only undergo a single turnover, which suggests it is a suicide enzyme.</text>
</comment>
<sequence length="317" mass="34860">MTTIDLALDWTPNTNHTGFYVAKAEGYYADNGVSVSIHSPAEDDYERTPAKRVATGDATLAIAPSESVISYHTHPEYPSLTAIAAIAQVDRSAIVALEESGIDRPADLDGATYASYDARFEDHIVRQLVRNDGGEGDIEIVTPPKLGIWNTLLDGDADATWVFMPWEGLLAERDDIGLTPFYLDEYGIPYGYTPALLARPTSIEGDSDELRAFLAATARGYRFAAEHPEEAADILQETAEGMDVDDPEFLRESQRRLADAYLTPDGEWGVMDHDRWAAFVEWLSEQGILTDLDGDEIPASELPAGSLYTDELLVRPE</sequence>
<evidence type="ECO:0000313" key="13">
    <source>
        <dbReference type="EMBL" id="MBB6645618.1"/>
    </source>
</evidence>
<comment type="caution">
    <text evidence="13">The sequence shown here is derived from an EMBL/GenBank/DDBJ whole genome shotgun (WGS) entry which is preliminary data.</text>
</comment>
<accession>A0A7J9SFX4</accession>
<dbReference type="Proteomes" id="UP000546257">
    <property type="component" value="Unassembled WGS sequence"/>
</dbReference>
<organism evidence="13 14">
    <name type="scientific">Halobellus ruber</name>
    <dbReference type="NCBI Taxonomy" id="2761102"/>
    <lineage>
        <taxon>Archaea</taxon>
        <taxon>Methanobacteriati</taxon>
        <taxon>Methanobacteriota</taxon>
        <taxon>Stenosarchaea group</taxon>
        <taxon>Halobacteria</taxon>
        <taxon>Halobacteriales</taxon>
        <taxon>Haloferacaceae</taxon>
        <taxon>Halobellus</taxon>
    </lineage>
</organism>
<keyword evidence="9" id="KW-0408">Iron</keyword>
<evidence type="ECO:0000313" key="14">
    <source>
        <dbReference type="Proteomes" id="UP000546257"/>
    </source>
</evidence>
<dbReference type="InterPro" id="IPR027939">
    <property type="entry name" value="NMT1/THI5"/>
</dbReference>
<evidence type="ECO:0000256" key="3">
    <source>
        <dbReference type="ARBA" id="ARBA00009406"/>
    </source>
</evidence>
<evidence type="ECO:0000256" key="5">
    <source>
        <dbReference type="ARBA" id="ARBA00022679"/>
    </source>
</evidence>
<reference evidence="13 14" key="1">
    <citation type="submission" date="2020-08" db="EMBL/GenBank/DDBJ databases">
        <authorList>
            <person name="Seo M.-J."/>
        </authorList>
    </citation>
    <scope>NUCLEOTIDE SEQUENCE [LARGE SCALE GENOMIC DNA]</scope>
    <source>
        <strain evidence="13 14">MBLA0160</strain>
    </source>
</reference>
<dbReference type="PANTHER" id="PTHR31528:SF1">
    <property type="entry name" value="4-AMINO-5-HYDROXYMETHYL-2-METHYLPYRIMIDINE PHOSPHATE SYNTHASE THI11-RELATED"/>
    <property type="match status" value="1"/>
</dbReference>
<evidence type="ECO:0000256" key="4">
    <source>
        <dbReference type="ARBA" id="ARBA00011738"/>
    </source>
</evidence>
<protein>
    <recommendedName>
        <fullName evidence="10">Thiamine pyrimidine synthase</fullName>
    </recommendedName>
</protein>
<dbReference type="Pfam" id="PF09084">
    <property type="entry name" value="NMT1"/>
    <property type="match status" value="1"/>
</dbReference>
<evidence type="ECO:0000256" key="11">
    <source>
        <dbReference type="ARBA" id="ARBA00048179"/>
    </source>
</evidence>
<comment type="similarity">
    <text evidence="3">Belongs to the NMT1/THI5 family.</text>
</comment>
<dbReference type="AlphaFoldDB" id="A0A7J9SFX4"/>
<evidence type="ECO:0000256" key="6">
    <source>
        <dbReference type="ARBA" id="ARBA00022723"/>
    </source>
</evidence>
<evidence type="ECO:0000256" key="1">
    <source>
        <dbReference type="ARBA" id="ARBA00003469"/>
    </source>
</evidence>
<proteinExistence type="inferred from homology"/>
<dbReference type="GO" id="GO:0009228">
    <property type="term" value="P:thiamine biosynthetic process"/>
    <property type="evidence" value="ECO:0007669"/>
    <property type="project" value="UniProtKB-KW"/>
</dbReference>
<dbReference type="InterPro" id="IPR015168">
    <property type="entry name" value="SsuA/THI5"/>
</dbReference>
<keyword evidence="14" id="KW-1185">Reference proteome</keyword>
<dbReference type="EMBL" id="JACKXD010000001">
    <property type="protein sequence ID" value="MBB6645618.1"/>
    <property type="molecule type" value="Genomic_DNA"/>
</dbReference>
<evidence type="ECO:0000256" key="7">
    <source>
        <dbReference type="ARBA" id="ARBA00022898"/>
    </source>
</evidence>
<comment type="catalytic activity">
    <reaction evidence="11">
        <text>N(6)-(pyridoxal phosphate)-L-lysyl-[4-amino-5-hydroxymethyl-2-methylpyrimidine phosphate synthase] + L-histidyl-[4-amino-5-hydroxymethyl-2-methylpyrimidine phosphate synthase] + 2 Fe(3+) + 4 H2O = L-lysyl-[4-amino-5-hydroxymethyl-2-methylpyrimidine phosphate synthase] + (2S)-2-amino-5-hydroxy-4-oxopentanoyl-[4-amino-5-hydroxymethyl-2-methylpyrimidine phosphate synthase] + 4-amino-2-methyl-5-(phosphooxymethyl)pyrimidine + 3-oxopropanoate + 2 Fe(2+) + 2 H(+)</text>
        <dbReference type="Rhea" id="RHEA:65756"/>
        <dbReference type="Rhea" id="RHEA-COMP:16892"/>
        <dbReference type="Rhea" id="RHEA-COMP:16893"/>
        <dbReference type="Rhea" id="RHEA-COMP:16894"/>
        <dbReference type="Rhea" id="RHEA-COMP:16895"/>
        <dbReference type="ChEBI" id="CHEBI:15377"/>
        <dbReference type="ChEBI" id="CHEBI:15378"/>
        <dbReference type="ChEBI" id="CHEBI:29033"/>
        <dbReference type="ChEBI" id="CHEBI:29034"/>
        <dbReference type="ChEBI" id="CHEBI:29969"/>
        <dbReference type="ChEBI" id="CHEBI:29979"/>
        <dbReference type="ChEBI" id="CHEBI:33190"/>
        <dbReference type="ChEBI" id="CHEBI:58354"/>
        <dbReference type="ChEBI" id="CHEBI:143915"/>
        <dbReference type="ChEBI" id="CHEBI:157692"/>
    </reaction>
    <physiologicalReaction direction="left-to-right" evidence="11">
        <dbReference type="Rhea" id="RHEA:65757"/>
    </physiologicalReaction>
</comment>
<keyword evidence="5" id="KW-0808">Transferase</keyword>
<dbReference type="GO" id="GO:0016740">
    <property type="term" value="F:transferase activity"/>
    <property type="evidence" value="ECO:0007669"/>
    <property type="project" value="UniProtKB-KW"/>
</dbReference>
<keyword evidence="7" id="KW-0663">Pyridoxal phosphate</keyword>
<comment type="pathway">
    <text evidence="2">Cofactor biosynthesis; thiamine diphosphate biosynthesis.</text>
</comment>
<dbReference type="RefSeq" id="WP_185191958.1">
    <property type="nucleotide sequence ID" value="NZ_JACKXD010000001.1"/>
</dbReference>